<dbReference type="SUPFAM" id="SSF56801">
    <property type="entry name" value="Acetyl-CoA synthetase-like"/>
    <property type="match status" value="1"/>
</dbReference>
<dbReference type="InterPro" id="IPR042099">
    <property type="entry name" value="ANL_N_sf"/>
</dbReference>
<dbReference type="Gene3D" id="3.30.300.30">
    <property type="match status" value="1"/>
</dbReference>
<evidence type="ECO:0000256" key="1">
    <source>
        <dbReference type="ARBA" id="ARBA00006432"/>
    </source>
</evidence>
<dbReference type="InterPro" id="IPR025110">
    <property type="entry name" value="AMP-bd_C"/>
</dbReference>
<proteinExistence type="inferred from homology"/>
<dbReference type="EMBL" id="UPXX01000018">
    <property type="protein sequence ID" value="VBB43238.1"/>
    <property type="molecule type" value="Genomic_DNA"/>
</dbReference>
<dbReference type="FunFam" id="3.30.300.30:FF:000008">
    <property type="entry name" value="2,3-dihydroxybenzoate-AMP ligase"/>
    <property type="match status" value="1"/>
</dbReference>
<dbReference type="CDD" id="cd17631">
    <property type="entry name" value="FACL_FadD13-like"/>
    <property type="match status" value="1"/>
</dbReference>
<dbReference type="PANTHER" id="PTHR43201">
    <property type="entry name" value="ACYL-COA SYNTHETASE"/>
    <property type="match status" value="1"/>
</dbReference>
<dbReference type="InterPro" id="IPR000873">
    <property type="entry name" value="AMP-dep_synth/lig_dom"/>
</dbReference>
<dbReference type="GO" id="GO:0031956">
    <property type="term" value="F:medium-chain fatty acid-CoA ligase activity"/>
    <property type="evidence" value="ECO:0007669"/>
    <property type="project" value="TreeGrafter"/>
</dbReference>
<dbReference type="AlphaFoldDB" id="A0A653A5L2"/>
<accession>A0A653A5L2</accession>
<protein>
    <submittedName>
        <fullName evidence="5">Putative long-chain-fatty-acid--CoA ligase</fullName>
    </submittedName>
</protein>
<keyword evidence="2 5" id="KW-0436">Ligase</keyword>
<evidence type="ECO:0000256" key="2">
    <source>
        <dbReference type="ARBA" id="ARBA00022598"/>
    </source>
</evidence>
<dbReference type="Pfam" id="PF00501">
    <property type="entry name" value="AMP-binding"/>
    <property type="match status" value="1"/>
</dbReference>
<feature type="domain" description="AMP-binding enzyme C-terminal" evidence="4">
    <location>
        <begin position="457"/>
        <end position="532"/>
    </location>
</feature>
<dbReference type="Pfam" id="PF13193">
    <property type="entry name" value="AMP-binding_C"/>
    <property type="match status" value="1"/>
</dbReference>
<dbReference type="InterPro" id="IPR020845">
    <property type="entry name" value="AMP-binding_CS"/>
</dbReference>
<dbReference type="PANTHER" id="PTHR43201:SF5">
    <property type="entry name" value="MEDIUM-CHAIN ACYL-COA LIGASE ACSF2, MITOCHONDRIAL"/>
    <property type="match status" value="1"/>
</dbReference>
<gene>
    <name evidence="5" type="ORF">TRIP_B250333</name>
</gene>
<evidence type="ECO:0000259" key="3">
    <source>
        <dbReference type="Pfam" id="PF00501"/>
    </source>
</evidence>
<feature type="domain" description="AMP-dependent synthetase/ligase" evidence="3">
    <location>
        <begin position="42"/>
        <end position="407"/>
    </location>
</feature>
<dbReference type="GO" id="GO:0006631">
    <property type="term" value="P:fatty acid metabolic process"/>
    <property type="evidence" value="ECO:0007669"/>
    <property type="project" value="TreeGrafter"/>
</dbReference>
<evidence type="ECO:0000313" key="5">
    <source>
        <dbReference type="EMBL" id="VBB43238.1"/>
    </source>
</evidence>
<sequence>MTVALLRRAWLFGVENLVLLDDSLSGRTRQMIESMNIAWWVQRWSELHPRKTAVFFEGASVSYAELHERVSQCGCWLQSVGIEKGDRVAVMLHNGLEFLELYLACARLGAIFVPLNFRLTVHELRYLLANARPRLFVFGKRAAGRIGIEDLARSRPPMLLACVAAQGAPAGCLDYLKERAEFKGCRPFLTRSLAPADPEEPQVIMYTSGTTGRPKGAVLSFRKTFFNCLNADIFFKLHFDDVMLVILPMFHSGGLFIQASPILYKGATMVIHPRFDPLKTYADIAAYRVTKFLGVPTVYRALLKTGPKPEHQLSSLRVCAVGGEKVTPELLAACKEAGFWARQIMGQTETSILLWASEEDSLRKPGTVGRPVFHAEVALFDREGREVAPGQIGEIVVRGSVMMKEYWQDPVQTETTIRNGWLHTGDLAYQDEDGYFYLVDRARDMYISGGENVYPAEVERELRAHPKVEDVAVLGVPDPEWGEAGHACIVLRAGQSLTEEEALSYLDGRLARYKIPKRVTFFEEFPRTSLGKVRKAVLMERFLREGPAERS</sequence>
<dbReference type="InterPro" id="IPR045851">
    <property type="entry name" value="AMP-bd_C_sf"/>
</dbReference>
<organism evidence="5">
    <name type="scientific">Uncultured Desulfatiglans sp</name>
    <dbReference type="NCBI Taxonomy" id="1748965"/>
    <lineage>
        <taxon>Bacteria</taxon>
        <taxon>Pseudomonadati</taxon>
        <taxon>Thermodesulfobacteriota</taxon>
        <taxon>Desulfobacteria</taxon>
        <taxon>Desulfatiglandales</taxon>
        <taxon>Desulfatiglandaceae</taxon>
        <taxon>Desulfatiglans</taxon>
        <taxon>environmental samples</taxon>
    </lineage>
</organism>
<name>A0A653A5L2_UNCDX</name>
<evidence type="ECO:0000259" key="4">
    <source>
        <dbReference type="Pfam" id="PF13193"/>
    </source>
</evidence>
<reference evidence="5" key="1">
    <citation type="submission" date="2018-07" db="EMBL/GenBank/DDBJ databases">
        <authorList>
            <consortium name="Genoscope - CEA"/>
            <person name="William W."/>
        </authorList>
    </citation>
    <scope>NUCLEOTIDE SEQUENCE</scope>
    <source>
        <strain evidence="5">IK1</strain>
    </source>
</reference>
<comment type="similarity">
    <text evidence="1">Belongs to the ATP-dependent AMP-binding enzyme family.</text>
</comment>
<dbReference type="PROSITE" id="PS00455">
    <property type="entry name" value="AMP_BINDING"/>
    <property type="match status" value="1"/>
</dbReference>
<dbReference type="Gene3D" id="3.40.50.12780">
    <property type="entry name" value="N-terminal domain of ligase-like"/>
    <property type="match status" value="1"/>
</dbReference>